<protein>
    <submittedName>
        <fullName evidence="1">Uncharacterized protein</fullName>
    </submittedName>
</protein>
<dbReference type="EMBL" id="BSPX01000002">
    <property type="protein sequence ID" value="GLT20801.1"/>
    <property type="molecule type" value="Genomic_DNA"/>
</dbReference>
<evidence type="ECO:0000313" key="1">
    <source>
        <dbReference type="EMBL" id="GLT20801.1"/>
    </source>
</evidence>
<keyword evidence="2" id="KW-1185">Reference proteome</keyword>
<sequence>MTVSRLAWRRIRIDADAVRRLVEDGRAVLRPADPVPLSPPRGCVLPRTVFARVMGLGLRCPWGSPGDLVDVRAVDVWGRVEEVGVEWDCDALWWRVVLVRVDSPAAFRPTRAIPRRGA</sequence>
<reference evidence="2" key="1">
    <citation type="journal article" date="2019" name="Int. J. Syst. Evol. Microbiol.">
        <title>The Global Catalogue of Microorganisms (GCM) 10K type strain sequencing project: providing services to taxonomists for standard genome sequencing and annotation.</title>
        <authorList>
            <consortium name="The Broad Institute Genomics Platform"/>
            <consortium name="The Broad Institute Genome Sequencing Center for Infectious Disease"/>
            <person name="Wu L."/>
            <person name="Ma J."/>
        </authorList>
    </citation>
    <scope>NUCLEOTIDE SEQUENCE [LARGE SCALE GENOMIC DNA]</scope>
    <source>
        <strain evidence="2">NBRC 102407</strain>
    </source>
</reference>
<evidence type="ECO:0000313" key="2">
    <source>
        <dbReference type="Proteomes" id="UP001157167"/>
    </source>
</evidence>
<accession>A0ABQ6F796</accession>
<gene>
    <name evidence="1" type="ORF">GCM10007933_02530</name>
</gene>
<dbReference type="Proteomes" id="UP001157167">
    <property type="component" value="Unassembled WGS sequence"/>
</dbReference>
<organism evidence="1 2">
    <name type="scientific">Zoogloea oryzae</name>
    <dbReference type="NCBI Taxonomy" id="310767"/>
    <lineage>
        <taxon>Bacteria</taxon>
        <taxon>Pseudomonadati</taxon>
        <taxon>Pseudomonadota</taxon>
        <taxon>Betaproteobacteria</taxon>
        <taxon>Rhodocyclales</taxon>
        <taxon>Zoogloeaceae</taxon>
        <taxon>Zoogloea</taxon>
    </lineage>
</organism>
<comment type="caution">
    <text evidence="1">The sequence shown here is derived from an EMBL/GenBank/DDBJ whole genome shotgun (WGS) entry which is preliminary data.</text>
</comment>
<name>A0ABQ6F796_9RHOO</name>
<proteinExistence type="predicted"/>